<gene>
    <name evidence="1" type="ORF">NQF89_01715</name>
</gene>
<protein>
    <recommendedName>
        <fullName evidence="3">HutD family protein</fullName>
    </recommendedName>
</protein>
<comment type="caution">
    <text evidence="1">The sequence shown here is derived from an EMBL/GenBank/DDBJ whole genome shotgun (WGS) entry which is preliminary data.</text>
</comment>
<name>A0ABT3WLF6_9PROT</name>
<evidence type="ECO:0000313" key="1">
    <source>
        <dbReference type="EMBL" id="MCX5619144.1"/>
    </source>
</evidence>
<evidence type="ECO:0008006" key="3">
    <source>
        <dbReference type="Google" id="ProtNLM"/>
    </source>
</evidence>
<organism evidence="1 2">
    <name type="scientific">Bombella pollinis</name>
    <dbReference type="NCBI Taxonomy" id="2967337"/>
    <lineage>
        <taxon>Bacteria</taxon>
        <taxon>Pseudomonadati</taxon>
        <taxon>Pseudomonadota</taxon>
        <taxon>Alphaproteobacteria</taxon>
        <taxon>Acetobacterales</taxon>
        <taxon>Acetobacteraceae</taxon>
        <taxon>Bombella</taxon>
    </lineage>
</organism>
<evidence type="ECO:0000313" key="2">
    <source>
        <dbReference type="Proteomes" id="UP001165575"/>
    </source>
</evidence>
<dbReference type="EMBL" id="JANIDX010000001">
    <property type="protein sequence ID" value="MCX5619144.1"/>
    <property type="molecule type" value="Genomic_DNA"/>
</dbReference>
<accession>A0ABT3WLF6</accession>
<dbReference type="Proteomes" id="UP001165575">
    <property type="component" value="Unassembled WGS sequence"/>
</dbReference>
<keyword evidence="2" id="KW-1185">Reference proteome</keyword>
<proteinExistence type="predicted"/>
<dbReference type="RefSeq" id="WP_266137354.1">
    <property type="nucleotide sequence ID" value="NZ_JANIDX010000001.1"/>
</dbReference>
<sequence>MPLSSPFEHMTAANAHHLWLLDATGQMMSHDSLADAIILQPFTAHQLPGLALYLKAPLTSYEDNPPLTARFHKRISLPFPLPESDIIPTSRGLITLRNAETNRHWLTFRSEDNTLDFTAESQDEASSFLPLTLEGYKGLARLIDQNHAELRALNQHVIGPAHVSSEVPFHLHIGEIDVPLPENLSELTRLGQLPAGQQDVITLQQGDDPSLASTFIIHIHT</sequence>
<reference evidence="1 2" key="1">
    <citation type="submission" date="2022-07" db="EMBL/GenBank/DDBJ databases">
        <title>Bombella genomes.</title>
        <authorList>
            <person name="Harer L."/>
            <person name="Styblova S."/>
            <person name="Ehrmann M."/>
        </authorList>
    </citation>
    <scope>NUCLEOTIDE SEQUENCE [LARGE SCALE GENOMIC DNA]</scope>
    <source>
        <strain evidence="1 2">TMW 2.2556</strain>
    </source>
</reference>